<feature type="region of interest" description="Disordered" evidence="2">
    <location>
        <begin position="866"/>
        <end position="917"/>
    </location>
</feature>
<dbReference type="AlphaFoldDB" id="A0AAX4JUW2"/>
<feature type="region of interest" description="Disordered" evidence="2">
    <location>
        <begin position="934"/>
        <end position="958"/>
    </location>
</feature>
<feature type="region of interest" description="Disordered" evidence="2">
    <location>
        <begin position="255"/>
        <end position="280"/>
    </location>
</feature>
<feature type="compositionally biased region" description="Low complexity" evidence="2">
    <location>
        <begin position="134"/>
        <end position="148"/>
    </location>
</feature>
<dbReference type="RefSeq" id="XP_066075401.1">
    <property type="nucleotide sequence ID" value="XM_066219304.1"/>
</dbReference>
<dbReference type="Proteomes" id="UP001355207">
    <property type="component" value="Chromosome 4"/>
</dbReference>
<feature type="compositionally biased region" description="Low complexity" evidence="2">
    <location>
        <begin position="177"/>
        <end position="203"/>
    </location>
</feature>
<protein>
    <recommendedName>
        <fullName evidence="3">DUF7923 domain-containing protein</fullName>
    </recommendedName>
</protein>
<keyword evidence="5" id="KW-1185">Reference proteome</keyword>
<evidence type="ECO:0000256" key="2">
    <source>
        <dbReference type="SAM" id="MobiDB-lite"/>
    </source>
</evidence>
<feature type="compositionally biased region" description="Low complexity" evidence="2">
    <location>
        <begin position="866"/>
        <end position="889"/>
    </location>
</feature>
<feature type="compositionally biased region" description="Polar residues" evidence="2">
    <location>
        <begin position="1059"/>
        <end position="1069"/>
    </location>
</feature>
<feature type="compositionally biased region" description="Basic and acidic residues" evidence="2">
    <location>
        <begin position="390"/>
        <end position="400"/>
    </location>
</feature>
<feature type="region of interest" description="Disordered" evidence="2">
    <location>
        <begin position="998"/>
        <end position="1089"/>
    </location>
</feature>
<evidence type="ECO:0000256" key="1">
    <source>
        <dbReference type="SAM" id="Coils"/>
    </source>
</evidence>
<dbReference type="PANTHER" id="PTHR37543">
    <property type="entry name" value="CCCH ZINC FINGER DNA BINDING PROTEIN (AFU_ORTHOLOGUE AFUA_5G12760)"/>
    <property type="match status" value="1"/>
</dbReference>
<feature type="region of interest" description="Disordered" evidence="2">
    <location>
        <begin position="383"/>
        <end position="410"/>
    </location>
</feature>
<feature type="compositionally biased region" description="Polar residues" evidence="2">
    <location>
        <begin position="1107"/>
        <end position="1139"/>
    </location>
</feature>
<gene>
    <name evidence="4" type="ORF">L201_003551</name>
</gene>
<reference evidence="4 5" key="1">
    <citation type="submission" date="2024-01" db="EMBL/GenBank/DDBJ databases">
        <title>Comparative genomics of Cryptococcus and Kwoniella reveals pathogenesis evolution and contrasting modes of karyotype evolution via chromosome fusion or intercentromeric recombination.</title>
        <authorList>
            <person name="Coelho M.A."/>
            <person name="David-Palma M."/>
            <person name="Shea T."/>
            <person name="Bowers K."/>
            <person name="McGinley-Smith S."/>
            <person name="Mohammad A.W."/>
            <person name="Gnirke A."/>
            <person name="Yurkov A.M."/>
            <person name="Nowrousian M."/>
            <person name="Sun S."/>
            <person name="Cuomo C.A."/>
            <person name="Heitman J."/>
        </authorList>
    </citation>
    <scope>NUCLEOTIDE SEQUENCE [LARGE SCALE GENOMIC DNA]</scope>
    <source>
        <strain evidence="4 5">CBS 6074</strain>
    </source>
</reference>
<dbReference type="Pfam" id="PF25540">
    <property type="entry name" value="DUF7923"/>
    <property type="match status" value="1"/>
</dbReference>
<accession>A0AAX4JUW2</accession>
<feature type="region of interest" description="Disordered" evidence="2">
    <location>
        <begin position="79"/>
        <end position="206"/>
    </location>
</feature>
<feature type="compositionally biased region" description="Polar residues" evidence="2">
    <location>
        <begin position="109"/>
        <end position="126"/>
    </location>
</feature>
<name>A0AAX4JUW2_9TREE</name>
<dbReference type="PANTHER" id="PTHR37543:SF1">
    <property type="entry name" value="CCCH ZINC FINGER DNA BINDING PROTEIN (AFU_ORTHOLOGUE AFUA_5G12760)"/>
    <property type="match status" value="1"/>
</dbReference>
<feature type="compositionally biased region" description="Polar residues" evidence="2">
    <location>
        <begin position="49"/>
        <end position="64"/>
    </location>
</feature>
<feature type="compositionally biased region" description="Basic and acidic residues" evidence="2">
    <location>
        <begin position="938"/>
        <end position="949"/>
    </location>
</feature>
<dbReference type="EMBL" id="CP144101">
    <property type="protein sequence ID" value="WWC88638.1"/>
    <property type="molecule type" value="Genomic_DNA"/>
</dbReference>
<feature type="region of interest" description="Disordered" evidence="2">
    <location>
        <begin position="1107"/>
        <end position="1153"/>
    </location>
</feature>
<feature type="coiled-coil region" evidence="1">
    <location>
        <begin position="590"/>
        <end position="648"/>
    </location>
</feature>
<evidence type="ECO:0000313" key="4">
    <source>
        <dbReference type="EMBL" id="WWC88638.1"/>
    </source>
</evidence>
<organism evidence="4 5">
    <name type="scientific">Kwoniella dendrophila CBS 6074</name>
    <dbReference type="NCBI Taxonomy" id="1295534"/>
    <lineage>
        <taxon>Eukaryota</taxon>
        <taxon>Fungi</taxon>
        <taxon>Dikarya</taxon>
        <taxon>Basidiomycota</taxon>
        <taxon>Agaricomycotina</taxon>
        <taxon>Tremellomycetes</taxon>
        <taxon>Tremellales</taxon>
        <taxon>Cryptococcaceae</taxon>
        <taxon>Kwoniella</taxon>
    </lineage>
</organism>
<evidence type="ECO:0000313" key="5">
    <source>
        <dbReference type="Proteomes" id="UP001355207"/>
    </source>
</evidence>
<dbReference type="InterPro" id="IPR057683">
    <property type="entry name" value="DUF7923"/>
</dbReference>
<evidence type="ECO:0000259" key="3">
    <source>
        <dbReference type="Pfam" id="PF25540"/>
    </source>
</evidence>
<sequence>MSNSSSPKPPSSTNTSFEVVTLVDLGSSPPSSPPSLARVKSASLLPRFTFNQESLVPKPSSRQPSVDIGKISSFFSSSLVISSESDQQPEEKNTSEDQDEANKEEELTSPVSPSLPQLRSPITTMGTPKRDRTNSTSSSGTSLSASATPFNFITKPRQLSIVRNGSPPSFLSDRKPSSSSPNSSVRLSPHTTTFNTSSTTSTSQKHYIQDLPAYPYNSLSTEANYSGAMMEDENNHLTSPRPSKAIRIISPLEHKSKKTKISSELEDLPQTTDKTANKEDSLEITQTQISPTMHKSDTTLRERRGKAEILSLYNKVTQRKYTSAASTTGGPSAEKENNEKTEIRTLSIFNNHPFSFTFPSFDNPDSSSIIDKAVQIPLPATPTTASSLKTMEKREDETFSPRKVPLPPTPRIANHAAVSPQTSPISQGHISTSLAGSINKAAQDNSTHLNDEQHAVSTVKVPFNGIDEIVYEIEEEFQQIFADKKDAEALFMGRLEEVISRIQFNAKSHICADPSTTDQALRSLETTTLEELYRSKLSNLQTQVISLKNELRHSTDSALSVREQVQTLEVSEKAKEEELSEAYKQFGHYKAEAEITKRKLQETITQLDQMELQKFQSDKKGHKIAKMYQKVMIEKEQWQEIAAEYKEQLESTQNPDKAASNSKTLPFVVVLLEGHPRMFDHNLVKRGAEGGLQMANQLTSAVQAWCKGNMPDTPVNMIAIQLFLDVFTTTKQLKVVGATRDIGHMHSFLDGFTSDSDLSLFCDSEGPDGPFNKLKEHIKLYSHISNCKMILIGTSEGQDYTRFLELLKDKGVEDKFYGIQSACDARDDPLGKLGPDRLIKVDGYFPIGKVDWNKRYQQMKLTTDVSDAPSIASSRSPSAMSRAPSAMSDTTARPGSPESDDDLASSHFPQSIPASRMTTASVLRNTIVSSDINLPPWERLKPKGRENQSRRPPPSDFVSVVDRRYNLSPLSAAKGGASSSFTSASGARKAVGKRIVIPIDPTGEGLSGDSPPESDEDEPSVQLPHSAVKHVQRPTTVRDVDSDDDIDTGLPIGFRQHGKTTPATTSLPSKPTIPAPPPWDRKSSFQPPAPRTSMDIIGRHISRAPSVSSVNSFKGANSNPLGSRRSTSLFQHTNNSMSGLDSLRKSSQDDMRDSREYMADKWVRITANA</sequence>
<proteinExistence type="predicted"/>
<keyword evidence="1" id="KW-0175">Coiled coil</keyword>
<feature type="compositionally biased region" description="Polar residues" evidence="2">
    <location>
        <begin position="907"/>
        <end position="917"/>
    </location>
</feature>
<dbReference type="GeneID" id="91094221"/>
<feature type="region of interest" description="Disordered" evidence="2">
    <location>
        <begin position="49"/>
        <end position="68"/>
    </location>
</feature>
<feature type="compositionally biased region" description="Basic and acidic residues" evidence="2">
    <location>
        <begin position="1142"/>
        <end position="1153"/>
    </location>
</feature>
<feature type="domain" description="DUF7923" evidence="3">
    <location>
        <begin position="665"/>
        <end position="816"/>
    </location>
</feature>
<feature type="compositionally biased region" description="Basic and acidic residues" evidence="2">
    <location>
        <begin position="89"/>
        <end position="106"/>
    </location>
</feature>